<dbReference type="PROSITE" id="PS00094">
    <property type="entry name" value="C5_MTASE_1"/>
    <property type="match status" value="1"/>
</dbReference>
<evidence type="ECO:0000256" key="2">
    <source>
        <dbReference type="ARBA" id="ARBA00022603"/>
    </source>
</evidence>
<dbReference type="GO" id="GO:0003886">
    <property type="term" value="F:DNA (cytosine-5-)-methyltransferase activity"/>
    <property type="evidence" value="ECO:0007669"/>
    <property type="project" value="UniProtKB-EC"/>
</dbReference>
<dbReference type="SUPFAM" id="SSF53335">
    <property type="entry name" value="S-adenosyl-L-methionine-dependent methyltransferases"/>
    <property type="match status" value="1"/>
</dbReference>
<dbReference type="InterPro" id="IPR031303">
    <property type="entry name" value="C5_meth_CS"/>
</dbReference>
<name>A0A0F9S1J7_9ZZZZ</name>
<dbReference type="GO" id="GO:0032259">
    <property type="term" value="P:methylation"/>
    <property type="evidence" value="ECO:0007669"/>
    <property type="project" value="UniProtKB-KW"/>
</dbReference>
<dbReference type="PRINTS" id="PR00105">
    <property type="entry name" value="C5METTRFRASE"/>
</dbReference>
<dbReference type="GO" id="GO:0044027">
    <property type="term" value="P:negative regulation of gene expression via chromosomal CpG island methylation"/>
    <property type="evidence" value="ECO:0007669"/>
    <property type="project" value="TreeGrafter"/>
</dbReference>
<dbReference type="EMBL" id="LAZR01002364">
    <property type="protein sequence ID" value="KKN31001.1"/>
    <property type="molecule type" value="Genomic_DNA"/>
</dbReference>
<dbReference type="EC" id="2.1.1.37" evidence="1"/>
<accession>A0A0F9S1J7</accession>
<dbReference type="InterPro" id="IPR001525">
    <property type="entry name" value="C5_MeTfrase"/>
</dbReference>
<keyword evidence="4" id="KW-0949">S-adenosyl-L-methionine</keyword>
<dbReference type="PROSITE" id="PS51679">
    <property type="entry name" value="SAM_MT_C5"/>
    <property type="match status" value="1"/>
</dbReference>
<reference evidence="5" key="1">
    <citation type="journal article" date="2015" name="Nature">
        <title>Complex archaea that bridge the gap between prokaryotes and eukaryotes.</title>
        <authorList>
            <person name="Spang A."/>
            <person name="Saw J.H."/>
            <person name="Jorgensen S.L."/>
            <person name="Zaremba-Niedzwiedzka K."/>
            <person name="Martijn J."/>
            <person name="Lind A.E."/>
            <person name="van Eijk R."/>
            <person name="Schleper C."/>
            <person name="Guy L."/>
            <person name="Ettema T.J."/>
        </authorList>
    </citation>
    <scope>NUCLEOTIDE SEQUENCE</scope>
</reference>
<dbReference type="Gene3D" id="3.90.120.10">
    <property type="entry name" value="DNA Methylase, subunit A, domain 2"/>
    <property type="match status" value="1"/>
</dbReference>
<dbReference type="NCBIfam" id="TIGR00675">
    <property type="entry name" value="dcm"/>
    <property type="match status" value="1"/>
</dbReference>
<dbReference type="AlphaFoldDB" id="A0A0F9S1J7"/>
<keyword evidence="2" id="KW-0489">Methyltransferase</keyword>
<sequence>MNNKNYTFIDIFCGIGGFSYGFEKVDFELKLAIDNNLKLKETFNKNHNMEVFRELDLTKEVIDKLNNLNVDLIIGSPPCQGFSDARGCRIAKKENDLLRNSLSFAFLKIVEYFQPKIVVLENVKGLSTYNGGLLLNKILEEFDKLNYNACFKILNALDFGIPQNRERIFILAVHKEFKINPIFNTKIILQGIKANKPTLRDVFTDLPLKVDNQNYLKNYDEATPYQKIMRDKKKDKLYNHNILSYPNEKELELIKNLPQGKVYRSSRFGKKYIGVWDLYKAQLLQDERELLYFLCKKRTLNEFKELREKYQEGYIRIEKFPINNKGKFQFESFVKNSEEIKNRIPQKIIDGLIEKRFIRKRAFLEENNQFFAYDINTKSGIRPKYRRLSYKGQSSTIQTVSFKVNDLIHPVANRPLTFREGARIQSFPDNFIFYGSKTDLATMIGNAVPPLMAQYLGLFMQSLLDYITGKEKSVSFSRELKISI</sequence>
<dbReference type="InterPro" id="IPR029063">
    <property type="entry name" value="SAM-dependent_MTases_sf"/>
</dbReference>
<evidence type="ECO:0000256" key="3">
    <source>
        <dbReference type="ARBA" id="ARBA00022679"/>
    </source>
</evidence>
<organism evidence="5">
    <name type="scientific">marine sediment metagenome</name>
    <dbReference type="NCBI Taxonomy" id="412755"/>
    <lineage>
        <taxon>unclassified sequences</taxon>
        <taxon>metagenomes</taxon>
        <taxon>ecological metagenomes</taxon>
    </lineage>
</organism>
<comment type="caution">
    <text evidence="5">The sequence shown here is derived from an EMBL/GenBank/DDBJ whole genome shotgun (WGS) entry which is preliminary data.</text>
</comment>
<dbReference type="PROSITE" id="PS00095">
    <property type="entry name" value="C5_MTASE_2"/>
    <property type="match status" value="1"/>
</dbReference>
<dbReference type="Pfam" id="PF00145">
    <property type="entry name" value="DNA_methylase"/>
    <property type="match status" value="1"/>
</dbReference>
<dbReference type="PANTHER" id="PTHR10629">
    <property type="entry name" value="CYTOSINE-SPECIFIC METHYLTRANSFERASE"/>
    <property type="match status" value="1"/>
</dbReference>
<gene>
    <name evidence="5" type="ORF">LCGC14_0828300</name>
</gene>
<evidence type="ECO:0000256" key="1">
    <source>
        <dbReference type="ARBA" id="ARBA00011975"/>
    </source>
</evidence>
<evidence type="ECO:0000256" key="4">
    <source>
        <dbReference type="ARBA" id="ARBA00022691"/>
    </source>
</evidence>
<evidence type="ECO:0000313" key="5">
    <source>
        <dbReference type="EMBL" id="KKN31001.1"/>
    </source>
</evidence>
<dbReference type="PANTHER" id="PTHR10629:SF52">
    <property type="entry name" value="DNA (CYTOSINE-5)-METHYLTRANSFERASE 1"/>
    <property type="match status" value="1"/>
</dbReference>
<protein>
    <recommendedName>
        <fullName evidence="1">DNA (cytosine-5-)-methyltransferase</fullName>
        <ecNumber evidence="1">2.1.1.37</ecNumber>
    </recommendedName>
</protein>
<keyword evidence="3" id="KW-0808">Transferase</keyword>
<dbReference type="GO" id="GO:0003677">
    <property type="term" value="F:DNA binding"/>
    <property type="evidence" value="ECO:0007669"/>
    <property type="project" value="TreeGrafter"/>
</dbReference>
<dbReference type="InterPro" id="IPR018117">
    <property type="entry name" value="C5_DNA_meth_AS"/>
</dbReference>
<dbReference type="Gene3D" id="3.40.50.150">
    <property type="entry name" value="Vaccinia Virus protein VP39"/>
    <property type="match status" value="1"/>
</dbReference>
<proteinExistence type="predicted"/>
<dbReference type="InterPro" id="IPR050390">
    <property type="entry name" value="C5-Methyltransferase"/>
</dbReference>